<protein>
    <recommendedName>
        <fullName evidence="15">Transmembrane serine protease 2</fullName>
    </recommendedName>
</protein>
<comment type="caution">
    <text evidence="7">Lacks conserved residue(s) required for the propagation of feature annotation.</text>
</comment>
<keyword evidence="10" id="KW-0472">Membrane</keyword>
<dbReference type="CDD" id="cd00190">
    <property type="entry name" value="Tryp_SPc"/>
    <property type="match status" value="1"/>
</dbReference>
<keyword evidence="10" id="KW-0812">Transmembrane</keyword>
<dbReference type="SMART" id="SM00192">
    <property type="entry name" value="LDLa"/>
    <property type="match status" value="1"/>
</dbReference>
<dbReference type="PANTHER" id="PTHR24252">
    <property type="entry name" value="ACROSIN-RELATED"/>
    <property type="match status" value="1"/>
</dbReference>
<keyword evidence="10" id="KW-1133">Transmembrane helix</keyword>
<name>A0A9D3RY01_ANGAN</name>
<proteinExistence type="predicted"/>
<dbReference type="SUPFAM" id="SSF57424">
    <property type="entry name" value="LDL receptor-like module"/>
    <property type="match status" value="1"/>
</dbReference>
<sequence>MATNENSNPYYVNYGFHHGEGKPTHCSPSQQDYHGSPPHAPQYGPPPINTNLILTHTNPVYTKEGAKKSHCKCIAVLVISVLVLLSVAAILVWYFLFFKCDVSCHDSGQCISTSQLCDGVKDCSSGEDEAQCFRLYGSDFVLQTYLPESQSWKSICADGWDENYGIVTCEQMGYSGQTYVKSGHVQSQSSSPDGFIKLKHGSSPAGPMQRQFISSKSCSASTVVTLQCIDCGSRTVLSGTRIVGGNIAKKGAWPWQVSLHVMSQHLCGGSIITPDWILTAAHCVEKYSDPRDWTVYAGSLNQNEMHFSQGYLVERIITHNFDSVTNNNDIALMKLRRPLTMSDVVRPVCLPNAGLNFAAPEKCWISGWGATTSGGRGSEVLQEAQVSLIDQTVCNSRRVYDGKITKTMICAGKLEGGVDSCQGDSGGPLVMEKGSVWWLVGDTSWGYGCAQRNKPGVYTDVTYFLSWIYEQMQKYQRK</sequence>
<keyword evidence="14" id="KW-1185">Reference proteome</keyword>
<dbReference type="Gene3D" id="3.10.250.10">
    <property type="entry name" value="SRCR-like domain"/>
    <property type="match status" value="1"/>
</dbReference>
<feature type="domain" description="Peptidase S1" evidence="11">
    <location>
        <begin position="242"/>
        <end position="473"/>
    </location>
</feature>
<dbReference type="InterPro" id="IPR001314">
    <property type="entry name" value="Peptidase_S1A"/>
</dbReference>
<evidence type="ECO:0000256" key="6">
    <source>
        <dbReference type="PROSITE-ProRule" id="PRU00124"/>
    </source>
</evidence>
<feature type="disulfide bond" evidence="7">
    <location>
        <begin position="218"/>
        <end position="228"/>
    </location>
</feature>
<dbReference type="GO" id="GO:0016020">
    <property type="term" value="C:membrane"/>
    <property type="evidence" value="ECO:0007669"/>
    <property type="project" value="InterPro"/>
</dbReference>
<dbReference type="SUPFAM" id="SSF56487">
    <property type="entry name" value="SRCR-like"/>
    <property type="match status" value="1"/>
</dbReference>
<reference evidence="13" key="1">
    <citation type="submission" date="2021-01" db="EMBL/GenBank/DDBJ databases">
        <title>A chromosome-scale assembly of European eel, Anguilla anguilla.</title>
        <authorList>
            <person name="Henkel C."/>
            <person name="Jong-Raadsen S.A."/>
            <person name="Dufour S."/>
            <person name="Weltzien F.-A."/>
            <person name="Palstra A.P."/>
            <person name="Pelster B."/>
            <person name="Spaink H.P."/>
            <person name="Van Den Thillart G.E."/>
            <person name="Jansen H."/>
            <person name="Zahm M."/>
            <person name="Klopp C."/>
            <person name="Cedric C."/>
            <person name="Louis A."/>
            <person name="Berthelot C."/>
            <person name="Parey E."/>
            <person name="Roest Crollius H."/>
            <person name="Montfort J."/>
            <person name="Robinson-Rechavi M."/>
            <person name="Bucao C."/>
            <person name="Bouchez O."/>
            <person name="Gislard M."/>
            <person name="Lluch J."/>
            <person name="Milhes M."/>
            <person name="Lampietro C."/>
            <person name="Lopez Roques C."/>
            <person name="Donnadieu C."/>
            <person name="Braasch I."/>
            <person name="Desvignes T."/>
            <person name="Postlethwait J."/>
            <person name="Bobe J."/>
            <person name="Guiguen Y."/>
            <person name="Dirks R."/>
        </authorList>
    </citation>
    <scope>NUCLEOTIDE SEQUENCE</scope>
    <source>
        <strain evidence="13">Tag_6206</strain>
        <tissue evidence="13">Liver</tissue>
    </source>
</reference>
<keyword evidence="2 8" id="KW-0378">Hydrolase</keyword>
<dbReference type="PROSITE" id="PS50068">
    <property type="entry name" value="LDLRA_2"/>
    <property type="match status" value="1"/>
</dbReference>
<dbReference type="GO" id="GO:0006508">
    <property type="term" value="P:proteolysis"/>
    <property type="evidence" value="ECO:0007669"/>
    <property type="project" value="UniProtKB-KW"/>
</dbReference>
<keyword evidence="4 7" id="KW-1015">Disulfide bond</keyword>
<evidence type="ECO:0000259" key="11">
    <source>
        <dbReference type="PROSITE" id="PS50240"/>
    </source>
</evidence>
<dbReference type="Pfam" id="PF00089">
    <property type="entry name" value="Trypsin"/>
    <property type="match status" value="1"/>
</dbReference>
<dbReference type="PROSITE" id="PS01209">
    <property type="entry name" value="LDLRA_1"/>
    <property type="match status" value="1"/>
</dbReference>
<evidence type="ECO:0000256" key="2">
    <source>
        <dbReference type="ARBA" id="ARBA00022801"/>
    </source>
</evidence>
<dbReference type="SUPFAM" id="SSF50494">
    <property type="entry name" value="Trypsin-like serine proteases"/>
    <property type="match status" value="1"/>
</dbReference>
<evidence type="ECO:0000259" key="12">
    <source>
        <dbReference type="PROSITE" id="PS50287"/>
    </source>
</evidence>
<dbReference type="InterPro" id="IPR018114">
    <property type="entry name" value="TRYPSIN_HIS"/>
</dbReference>
<keyword evidence="3 8" id="KW-0720">Serine protease</keyword>
<dbReference type="Gene3D" id="4.10.400.10">
    <property type="entry name" value="Low-density Lipoprotein Receptor"/>
    <property type="match status" value="1"/>
</dbReference>
<dbReference type="Pfam" id="PF15494">
    <property type="entry name" value="SRCR_2"/>
    <property type="match status" value="1"/>
</dbReference>
<dbReference type="InterPro" id="IPR001254">
    <property type="entry name" value="Trypsin_dom"/>
</dbReference>
<dbReference type="CDD" id="cd00112">
    <property type="entry name" value="LDLa"/>
    <property type="match status" value="1"/>
</dbReference>
<evidence type="ECO:0000256" key="9">
    <source>
        <dbReference type="SAM" id="MobiDB-lite"/>
    </source>
</evidence>
<dbReference type="PROSITE" id="PS50287">
    <property type="entry name" value="SRCR_2"/>
    <property type="match status" value="1"/>
</dbReference>
<feature type="domain" description="SRCR" evidence="12">
    <location>
        <begin position="142"/>
        <end position="228"/>
    </location>
</feature>
<evidence type="ECO:0000256" key="8">
    <source>
        <dbReference type="RuleBase" id="RU363034"/>
    </source>
</evidence>
<dbReference type="SMART" id="SM00020">
    <property type="entry name" value="Tryp_SPc"/>
    <property type="match status" value="1"/>
</dbReference>
<dbReference type="InterPro" id="IPR043504">
    <property type="entry name" value="Peptidase_S1_PA_chymotrypsin"/>
</dbReference>
<dbReference type="InterPro" id="IPR001190">
    <property type="entry name" value="SRCR"/>
</dbReference>
<dbReference type="InterPro" id="IPR009003">
    <property type="entry name" value="Peptidase_S1_PA"/>
</dbReference>
<evidence type="ECO:0000313" key="14">
    <source>
        <dbReference type="Proteomes" id="UP001044222"/>
    </source>
</evidence>
<dbReference type="Gene3D" id="2.40.10.10">
    <property type="entry name" value="Trypsin-like serine proteases"/>
    <property type="match status" value="1"/>
</dbReference>
<dbReference type="GO" id="GO:0004252">
    <property type="term" value="F:serine-type endopeptidase activity"/>
    <property type="evidence" value="ECO:0007669"/>
    <property type="project" value="InterPro"/>
</dbReference>
<dbReference type="FunFam" id="2.40.10.10:FF:000003">
    <property type="entry name" value="Transmembrane serine protease 3"/>
    <property type="match status" value="1"/>
</dbReference>
<keyword evidence="1 8" id="KW-0645">Protease</keyword>
<evidence type="ECO:0000313" key="13">
    <source>
        <dbReference type="EMBL" id="KAG5843372.1"/>
    </source>
</evidence>
<dbReference type="EMBL" id="JAFIRN010000008">
    <property type="protein sequence ID" value="KAG5843372.1"/>
    <property type="molecule type" value="Genomic_DNA"/>
</dbReference>
<dbReference type="AlphaFoldDB" id="A0A9D3RY01"/>
<feature type="region of interest" description="Disordered" evidence="9">
    <location>
        <begin position="22"/>
        <end position="41"/>
    </location>
</feature>
<dbReference type="InterPro" id="IPR036772">
    <property type="entry name" value="SRCR-like_dom_sf"/>
</dbReference>
<dbReference type="InterPro" id="IPR002172">
    <property type="entry name" value="LDrepeatLR_classA_rpt"/>
</dbReference>
<evidence type="ECO:0000256" key="1">
    <source>
        <dbReference type="ARBA" id="ARBA00022670"/>
    </source>
</evidence>
<dbReference type="InterPro" id="IPR036055">
    <property type="entry name" value="LDL_receptor-like_sf"/>
</dbReference>
<organism evidence="13 14">
    <name type="scientific">Anguilla anguilla</name>
    <name type="common">European freshwater eel</name>
    <name type="synonym">Muraena anguilla</name>
    <dbReference type="NCBI Taxonomy" id="7936"/>
    <lineage>
        <taxon>Eukaryota</taxon>
        <taxon>Metazoa</taxon>
        <taxon>Chordata</taxon>
        <taxon>Craniata</taxon>
        <taxon>Vertebrata</taxon>
        <taxon>Euteleostomi</taxon>
        <taxon>Actinopterygii</taxon>
        <taxon>Neopterygii</taxon>
        <taxon>Teleostei</taxon>
        <taxon>Anguilliformes</taxon>
        <taxon>Anguillidae</taxon>
        <taxon>Anguilla</taxon>
    </lineage>
</organism>
<feature type="disulfide bond" evidence="6">
    <location>
        <begin position="117"/>
        <end position="132"/>
    </location>
</feature>
<evidence type="ECO:0000256" key="7">
    <source>
        <dbReference type="PROSITE-ProRule" id="PRU00196"/>
    </source>
</evidence>
<dbReference type="Proteomes" id="UP001044222">
    <property type="component" value="Chromosome 8"/>
</dbReference>
<evidence type="ECO:0008006" key="15">
    <source>
        <dbReference type="Google" id="ProtNLM"/>
    </source>
</evidence>
<comment type="caution">
    <text evidence="13">The sequence shown here is derived from an EMBL/GenBank/DDBJ whole genome shotgun (WGS) entry which is preliminary data.</text>
</comment>
<keyword evidence="5" id="KW-0325">Glycoprotein</keyword>
<accession>A0A9D3RY01</accession>
<evidence type="ECO:0000256" key="4">
    <source>
        <dbReference type="ARBA" id="ARBA00023157"/>
    </source>
</evidence>
<dbReference type="PROSITE" id="PS00135">
    <property type="entry name" value="TRYPSIN_SER"/>
    <property type="match status" value="1"/>
</dbReference>
<dbReference type="InterPro" id="IPR023415">
    <property type="entry name" value="LDLR_class-A_CS"/>
</dbReference>
<gene>
    <name evidence="13" type="ORF">ANANG_G00150200</name>
</gene>
<dbReference type="PROSITE" id="PS00134">
    <property type="entry name" value="TRYPSIN_HIS"/>
    <property type="match status" value="1"/>
</dbReference>
<dbReference type="PRINTS" id="PR00722">
    <property type="entry name" value="CHYMOTRYPSIN"/>
</dbReference>
<dbReference type="SMART" id="SM00202">
    <property type="entry name" value="SR"/>
    <property type="match status" value="1"/>
</dbReference>
<dbReference type="PROSITE" id="PS50240">
    <property type="entry name" value="TRYPSIN_DOM"/>
    <property type="match status" value="1"/>
</dbReference>
<evidence type="ECO:0000256" key="3">
    <source>
        <dbReference type="ARBA" id="ARBA00022825"/>
    </source>
</evidence>
<evidence type="ECO:0000256" key="10">
    <source>
        <dbReference type="SAM" id="Phobius"/>
    </source>
</evidence>
<dbReference type="PANTHER" id="PTHR24252:SF30">
    <property type="entry name" value="TRANSMEMBRANE SERINE PROTEASE 2"/>
    <property type="match status" value="1"/>
</dbReference>
<feature type="transmembrane region" description="Helical" evidence="10">
    <location>
        <begin position="73"/>
        <end position="96"/>
    </location>
</feature>
<dbReference type="InterPro" id="IPR033116">
    <property type="entry name" value="TRYPSIN_SER"/>
</dbReference>
<evidence type="ECO:0000256" key="5">
    <source>
        <dbReference type="ARBA" id="ARBA00023180"/>
    </source>
</evidence>